<dbReference type="OrthoDB" id="5366531at2759"/>
<dbReference type="InParanoid" id="A0A132B5N9"/>
<feature type="region of interest" description="Disordered" evidence="1">
    <location>
        <begin position="24"/>
        <end position="83"/>
    </location>
</feature>
<dbReference type="RefSeq" id="XP_018061559.1">
    <property type="nucleotide sequence ID" value="XM_018216444.1"/>
</dbReference>
<accession>A0A132B5N9</accession>
<dbReference type="EMBL" id="KQ947441">
    <property type="protein sequence ID" value="KUJ07204.1"/>
    <property type="molecule type" value="Genomic_DNA"/>
</dbReference>
<evidence type="ECO:0000256" key="1">
    <source>
        <dbReference type="SAM" id="MobiDB-lite"/>
    </source>
</evidence>
<evidence type="ECO:0000313" key="3">
    <source>
        <dbReference type="Proteomes" id="UP000070700"/>
    </source>
</evidence>
<dbReference type="KEGG" id="psco:LY89DRAFT_691980"/>
<feature type="compositionally biased region" description="Basic and acidic residues" evidence="1">
    <location>
        <begin position="53"/>
        <end position="74"/>
    </location>
</feature>
<name>A0A132B5N9_MOLSC</name>
<sequence>MRPKLQRLLSRPSSLKLLRHLVKAPEAGRCSTPPRRFGGTAGRDGAVVQVHAKSKEEPDAQFENNHESQDKDNETQQLKSYKRNDTMVLSKQSIVEVASNKPAIESRPAAFRRLRLHNVYGQWHERAWTHAELEFESDLAVPNVVGRRTRLLDTEAHKHDMDLWGALFDYRKRIYGDEGIETFLNAVIQRGVSIPTTSTLADRFWSAFLDLGFRDPQVLDRILKYADHIWTTEKKRWSKLYTHVMSFFLINDPSEALLWHQRLFQNHPPGLTRFAEMCRFVVFQSGNLDLLKKIYMQNTHRNVYSKVVPLLCQKEDFETAMDWHFFLLENGDLPSTSRIVEPLIHYLAVYKPRSAIRVTRSLVAAGVSFASSTPQYLVDNTKISREMMNLIHGKTFSISVKKYNDNLGARWFATCWISLDIAINGVHALGVEEIGPLSLQAIALRESDPEAIKLRIEQLRDLGISIGTSLYSRAIQHFAESGHRNHLEGLLNSDQHPDELEDSKLQEELLSSFAKTGDEAQYRRTLCIQSLASHSPAIESRNLELRAQIALGDQEGIRATLNKMKDEKCPVKSHSISQLIRFTLTPRQRGSRPVTLPRVTNGRKHDDIYECVALLKEVMESSTSIPVIHWREILRRLGMLGRFNDLRSLVLFLTMWYSSGSRLPKTRHNYVPRSVSTSHPLHPLKILFNRDFQRAVVEWGFITNLRKNPSTINPRHSYVRLPDSSLPDITSGIDILKLLHHRGVHIHGPTIRKALMNRFITYYGPGRSSKLYNRLAKRRMQGKLSMVIKQLDKAFDGRHSSTVDMPRLIQVVATKRWDKIKRRKIKQLAQAPVLKALPGYKQALYDDLY</sequence>
<dbReference type="STRING" id="149040.A0A132B5N9"/>
<dbReference type="GeneID" id="28826170"/>
<reference evidence="2 3" key="1">
    <citation type="submission" date="2015-10" db="EMBL/GenBank/DDBJ databases">
        <title>Full genome of DAOMC 229536 Phialocephala scopiformis, a fungal endophyte of spruce producing the potent anti-insectan compound rugulosin.</title>
        <authorList>
            <consortium name="DOE Joint Genome Institute"/>
            <person name="Walker A.K."/>
            <person name="Frasz S.L."/>
            <person name="Seifert K.A."/>
            <person name="Miller J.D."/>
            <person name="Mondo S.J."/>
            <person name="Labutti K."/>
            <person name="Lipzen A."/>
            <person name="Dockter R."/>
            <person name="Kennedy M."/>
            <person name="Grigoriev I.V."/>
            <person name="Spatafora J.W."/>
        </authorList>
    </citation>
    <scope>NUCLEOTIDE SEQUENCE [LARGE SCALE GENOMIC DNA]</scope>
    <source>
        <strain evidence="2 3">CBS 120377</strain>
    </source>
</reference>
<keyword evidence="3" id="KW-1185">Reference proteome</keyword>
<evidence type="ECO:0000313" key="2">
    <source>
        <dbReference type="EMBL" id="KUJ07204.1"/>
    </source>
</evidence>
<dbReference type="AlphaFoldDB" id="A0A132B5N9"/>
<gene>
    <name evidence="2" type="ORF">LY89DRAFT_691980</name>
</gene>
<protein>
    <recommendedName>
        <fullName evidence="4">Pentatricopeptide repeat domain-containing protein</fullName>
    </recommendedName>
</protein>
<organism evidence="2 3">
    <name type="scientific">Mollisia scopiformis</name>
    <name type="common">Conifer needle endophyte fungus</name>
    <name type="synonym">Phialocephala scopiformis</name>
    <dbReference type="NCBI Taxonomy" id="149040"/>
    <lineage>
        <taxon>Eukaryota</taxon>
        <taxon>Fungi</taxon>
        <taxon>Dikarya</taxon>
        <taxon>Ascomycota</taxon>
        <taxon>Pezizomycotina</taxon>
        <taxon>Leotiomycetes</taxon>
        <taxon>Helotiales</taxon>
        <taxon>Mollisiaceae</taxon>
        <taxon>Mollisia</taxon>
    </lineage>
</organism>
<proteinExistence type="predicted"/>
<evidence type="ECO:0008006" key="4">
    <source>
        <dbReference type="Google" id="ProtNLM"/>
    </source>
</evidence>
<dbReference type="Proteomes" id="UP000070700">
    <property type="component" value="Unassembled WGS sequence"/>
</dbReference>